<keyword evidence="3" id="KW-1185">Reference proteome</keyword>
<dbReference type="EMBL" id="JAPEVG010000208">
    <property type="protein sequence ID" value="KAJ8473838.1"/>
    <property type="molecule type" value="Genomic_DNA"/>
</dbReference>
<dbReference type="Proteomes" id="UP001215151">
    <property type="component" value="Unassembled WGS sequence"/>
</dbReference>
<name>A0AAD7TPS8_9APHY</name>
<feature type="region of interest" description="Disordered" evidence="1">
    <location>
        <begin position="458"/>
        <end position="544"/>
    </location>
</feature>
<proteinExistence type="predicted"/>
<sequence length="544" mass="61507">MPELDILHGFEYQTLRVIKQWERLRGRPFNGTKNKPYTTCTVEQSELFNYTEELEPPPTDYHPAPQDVVRSKGKPYEPYLKPLHTGPLQVKKMVQTDCPGNSKEKHRADRMRSFVVPPELTVPGARPLPKSSQQTIAIFAAIIGEEETIVVVDHNRLTRLHVMSLNRPWCSADLQPDSQLWPSLWSANHGPDWIYEADLARAMVDVWRRATLAIDTSCIPELLELLPGTLKLTMDDLCALVTKAQRASSILAALVSIQEVFNGYGQHTATDLLHSLVIWPGMPPREVCADEQTYAALRTGLSVYASQYVSAEFRTRCLSIPNHTAALTFNYKSDINYINQYLHVYRKCTVRMRADLYNKYAMLGLFDPKHVIGAPYVCHKSQLAFVRYKRDVPVYEYKSGSTTLYSVIQAARPLEWIGAESVPAVPSDVRDAGFATTIGPASFHAFKQNQYDWQSLATKGGRKRVERTGKPGRPAKARPSRGELRRRSHHGNHVVQVSKAKLETMESDSDGIELPRKRVRLAKMAELPSSDRVTRSGRRAQVEM</sequence>
<evidence type="ECO:0000313" key="3">
    <source>
        <dbReference type="Proteomes" id="UP001215151"/>
    </source>
</evidence>
<reference evidence="2" key="1">
    <citation type="submission" date="2022-11" db="EMBL/GenBank/DDBJ databases">
        <title>Genome Sequence of Cubamyces cubensis.</title>
        <authorList>
            <person name="Buettner E."/>
        </authorList>
    </citation>
    <scope>NUCLEOTIDE SEQUENCE</scope>
    <source>
        <strain evidence="2">MPL-01</strain>
    </source>
</reference>
<accession>A0AAD7TPS8</accession>
<evidence type="ECO:0000313" key="2">
    <source>
        <dbReference type="EMBL" id="KAJ8473838.1"/>
    </source>
</evidence>
<dbReference type="AlphaFoldDB" id="A0AAD7TPS8"/>
<protein>
    <submittedName>
        <fullName evidence="2">Uncharacterized protein</fullName>
    </submittedName>
</protein>
<evidence type="ECO:0000256" key="1">
    <source>
        <dbReference type="SAM" id="MobiDB-lite"/>
    </source>
</evidence>
<gene>
    <name evidence="2" type="ORF">ONZ51_g7607</name>
</gene>
<comment type="caution">
    <text evidence="2">The sequence shown here is derived from an EMBL/GenBank/DDBJ whole genome shotgun (WGS) entry which is preliminary data.</text>
</comment>
<organism evidence="2 3">
    <name type="scientific">Trametes cubensis</name>
    <dbReference type="NCBI Taxonomy" id="1111947"/>
    <lineage>
        <taxon>Eukaryota</taxon>
        <taxon>Fungi</taxon>
        <taxon>Dikarya</taxon>
        <taxon>Basidiomycota</taxon>
        <taxon>Agaricomycotina</taxon>
        <taxon>Agaricomycetes</taxon>
        <taxon>Polyporales</taxon>
        <taxon>Polyporaceae</taxon>
        <taxon>Trametes</taxon>
    </lineage>
</organism>